<dbReference type="AlphaFoldDB" id="A0A165CVK9"/>
<sequence length="219" mass="24240">MLGRARRRTARCSTPGSLGNVVCAPSCSPSCWLLPLSTIPRSPASSRDMAVTRARRTELTAVGAVPAPDPEALLVTVTMKRPPQVIAARRTHARSASAHNSADDAATMARYRPRLALLHAIRPFECSCALSPRVTAEHVAVICVPRRVRAHRRLWPMCNRLPWRLSPQPRPRQCTSSQAYDLSVVRKPLSLYVRRHVRCTLDAVGLSYNLPHRSTVKCT</sequence>
<dbReference type="Proteomes" id="UP000077266">
    <property type="component" value="Unassembled WGS sequence"/>
</dbReference>
<dbReference type="InParanoid" id="A0A165CVK9"/>
<evidence type="ECO:0000313" key="2">
    <source>
        <dbReference type="Proteomes" id="UP000077266"/>
    </source>
</evidence>
<reference evidence="1 2" key="1">
    <citation type="journal article" date="2016" name="Mol. Biol. Evol.">
        <title>Comparative Genomics of Early-Diverging Mushroom-Forming Fungi Provides Insights into the Origins of Lignocellulose Decay Capabilities.</title>
        <authorList>
            <person name="Nagy L.G."/>
            <person name="Riley R."/>
            <person name="Tritt A."/>
            <person name="Adam C."/>
            <person name="Daum C."/>
            <person name="Floudas D."/>
            <person name="Sun H."/>
            <person name="Yadav J.S."/>
            <person name="Pangilinan J."/>
            <person name="Larsson K.H."/>
            <person name="Matsuura K."/>
            <person name="Barry K."/>
            <person name="Labutti K."/>
            <person name="Kuo R."/>
            <person name="Ohm R.A."/>
            <person name="Bhattacharya S.S."/>
            <person name="Shirouzu T."/>
            <person name="Yoshinaga Y."/>
            <person name="Martin F.M."/>
            <person name="Grigoriev I.V."/>
            <person name="Hibbett D.S."/>
        </authorList>
    </citation>
    <scope>NUCLEOTIDE SEQUENCE [LARGE SCALE GENOMIC DNA]</scope>
    <source>
        <strain evidence="1 2">HHB12029</strain>
    </source>
</reference>
<name>A0A165CVK9_EXIGL</name>
<keyword evidence="2" id="KW-1185">Reference proteome</keyword>
<gene>
    <name evidence="1" type="ORF">EXIGLDRAFT_323806</name>
</gene>
<dbReference type="EMBL" id="KV426283">
    <property type="protein sequence ID" value="KZV83223.1"/>
    <property type="molecule type" value="Genomic_DNA"/>
</dbReference>
<proteinExistence type="predicted"/>
<evidence type="ECO:0000313" key="1">
    <source>
        <dbReference type="EMBL" id="KZV83223.1"/>
    </source>
</evidence>
<organism evidence="1 2">
    <name type="scientific">Exidia glandulosa HHB12029</name>
    <dbReference type="NCBI Taxonomy" id="1314781"/>
    <lineage>
        <taxon>Eukaryota</taxon>
        <taxon>Fungi</taxon>
        <taxon>Dikarya</taxon>
        <taxon>Basidiomycota</taxon>
        <taxon>Agaricomycotina</taxon>
        <taxon>Agaricomycetes</taxon>
        <taxon>Auriculariales</taxon>
        <taxon>Exidiaceae</taxon>
        <taxon>Exidia</taxon>
    </lineage>
</organism>
<accession>A0A165CVK9</accession>
<protein>
    <submittedName>
        <fullName evidence="1">Uncharacterized protein</fullName>
    </submittedName>
</protein>